<feature type="compositionally biased region" description="Polar residues" evidence="9">
    <location>
        <begin position="1018"/>
        <end position="1035"/>
    </location>
</feature>
<evidence type="ECO:0000256" key="6">
    <source>
        <dbReference type="ARBA" id="ARBA00023163"/>
    </source>
</evidence>
<feature type="compositionally biased region" description="Basic and acidic residues" evidence="9">
    <location>
        <begin position="609"/>
        <end position="620"/>
    </location>
</feature>
<feature type="region of interest" description="Disordered" evidence="9">
    <location>
        <begin position="1148"/>
        <end position="1228"/>
    </location>
</feature>
<dbReference type="PROSITE" id="PS50114">
    <property type="entry name" value="GATA_ZN_FINGER_2"/>
    <property type="match status" value="1"/>
</dbReference>
<dbReference type="AlphaFoldDB" id="A0A4Q9PNM5"/>
<dbReference type="STRING" id="114155.A0A4Q9PNM5"/>
<accession>A0A4Q9PNM5</accession>
<feature type="region of interest" description="Disordered" evidence="9">
    <location>
        <begin position="214"/>
        <end position="234"/>
    </location>
</feature>
<evidence type="ECO:0000259" key="10">
    <source>
        <dbReference type="PROSITE" id="PS50114"/>
    </source>
</evidence>
<dbReference type="PROSITE" id="PS00344">
    <property type="entry name" value="GATA_ZN_FINGER_1"/>
    <property type="match status" value="1"/>
</dbReference>
<evidence type="ECO:0000256" key="7">
    <source>
        <dbReference type="ARBA" id="ARBA00023242"/>
    </source>
</evidence>
<feature type="compositionally biased region" description="Basic and acidic residues" evidence="9">
    <location>
        <begin position="818"/>
        <end position="829"/>
    </location>
</feature>
<evidence type="ECO:0000256" key="9">
    <source>
        <dbReference type="SAM" id="MobiDB-lite"/>
    </source>
</evidence>
<dbReference type="Proteomes" id="UP000292082">
    <property type="component" value="Unassembled WGS sequence"/>
</dbReference>
<evidence type="ECO:0000256" key="1">
    <source>
        <dbReference type="ARBA" id="ARBA00004123"/>
    </source>
</evidence>
<organism evidence="11 12">
    <name type="scientific">Dichomitus squalens</name>
    <dbReference type="NCBI Taxonomy" id="114155"/>
    <lineage>
        <taxon>Eukaryota</taxon>
        <taxon>Fungi</taxon>
        <taxon>Dikarya</taxon>
        <taxon>Basidiomycota</taxon>
        <taxon>Agaricomycotina</taxon>
        <taxon>Agaricomycetes</taxon>
        <taxon>Polyporales</taxon>
        <taxon>Polyporaceae</taxon>
        <taxon>Dichomitus</taxon>
    </lineage>
</organism>
<feature type="compositionally biased region" description="Low complexity" evidence="9">
    <location>
        <begin position="1190"/>
        <end position="1203"/>
    </location>
</feature>
<protein>
    <recommendedName>
        <fullName evidence="10">GATA-type domain-containing protein</fullName>
    </recommendedName>
</protein>
<feature type="compositionally biased region" description="Polar residues" evidence="9">
    <location>
        <begin position="176"/>
        <end position="195"/>
    </location>
</feature>
<comment type="subcellular location">
    <subcellularLocation>
        <location evidence="1">Nucleus</location>
    </subcellularLocation>
</comment>
<feature type="region of interest" description="Disordered" evidence="9">
    <location>
        <begin position="166"/>
        <end position="195"/>
    </location>
</feature>
<feature type="compositionally biased region" description="Low complexity" evidence="9">
    <location>
        <begin position="1210"/>
        <end position="1221"/>
    </location>
</feature>
<feature type="compositionally biased region" description="Polar residues" evidence="9">
    <location>
        <begin position="1151"/>
        <end position="1165"/>
    </location>
</feature>
<keyword evidence="3 8" id="KW-0863">Zinc-finger</keyword>
<feature type="compositionally biased region" description="Low complexity" evidence="9">
    <location>
        <begin position="310"/>
        <end position="320"/>
    </location>
</feature>
<keyword evidence="7" id="KW-0539">Nucleus</keyword>
<evidence type="ECO:0000256" key="5">
    <source>
        <dbReference type="ARBA" id="ARBA00023015"/>
    </source>
</evidence>
<reference evidence="11 12" key="1">
    <citation type="submission" date="2019-01" db="EMBL/GenBank/DDBJ databases">
        <title>Draft genome sequences of three monokaryotic isolates of the white-rot basidiomycete fungus Dichomitus squalens.</title>
        <authorList>
            <consortium name="DOE Joint Genome Institute"/>
            <person name="Lopez S.C."/>
            <person name="Andreopoulos B."/>
            <person name="Pangilinan J."/>
            <person name="Lipzen A."/>
            <person name="Riley R."/>
            <person name="Ahrendt S."/>
            <person name="Ng V."/>
            <person name="Barry K."/>
            <person name="Daum C."/>
            <person name="Grigoriev I.V."/>
            <person name="Hilden K.S."/>
            <person name="Makela M.R."/>
            <person name="de Vries R.P."/>
        </authorList>
    </citation>
    <scope>NUCLEOTIDE SEQUENCE [LARGE SCALE GENOMIC DNA]</scope>
    <source>
        <strain evidence="11 12">CBS 464.89</strain>
    </source>
</reference>
<dbReference type="InterPro" id="IPR013860">
    <property type="entry name" value="AreA_GATA"/>
</dbReference>
<feature type="region of interest" description="Disordered" evidence="9">
    <location>
        <begin position="482"/>
        <end position="515"/>
    </location>
</feature>
<proteinExistence type="predicted"/>
<keyword evidence="12" id="KW-1185">Reference proteome</keyword>
<feature type="region of interest" description="Disordered" evidence="9">
    <location>
        <begin position="261"/>
        <end position="334"/>
    </location>
</feature>
<evidence type="ECO:0000256" key="8">
    <source>
        <dbReference type="PROSITE-ProRule" id="PRU00094"/>
    </source>
</evidence>
<feature type="region of interest" description="Disordered" evidence="9">
    <location>
        <begin position="1000"/>
        <end position="1099"/>
    </location>
</feature>
<sequence>MSGRARFVGPSATVRPPLPSLLVAAPTLCLFSVSSSSTLAPSHPATPSTSPPTAVGTTYSATAQHPPPAGFFPLTPQSCTESMELVTGPARGDSNTRKQAWPSLGRPTINTSALPASGSSPTPLNLSPPPSSVSQSTHSSPWAPETPLAASAQSQTTAYMLQHPVSPMSHHADMPTQYSSQPPAGNTEWGNVFSNPLDPSTFHKLAAQGLFAPPSASVPSSLPPRSNHTPHDFGVNTRAQQLNAHDISRSGIPMTWSNVSSPYASPPATSHRASPVHLRSGSGASASYARRNSPGAGVSQSYGPVNLRHPSSSMPLPMSPYDAPVDFSHDRRNSLSQQLGAAHVAGSSGRGSLLAPGLETHLDDLSTTFPSHRSSFEFHSQPAHHTQRFAPGIPPSLWMSSTNVPSSSSSYSEASLFSFNQMSHPRQSSISESLVTSSSPTALSLLDSGKSTAPTSASSPSERVFSELFSDPLFALKQSVHEKSGSRPFASPKVSGSPDLKSFDLAGADADPEQLAREDPLATQVWKMYARQKATLPHAQRMENLTWRMMALALKKKKEDEGREKERAKEKDRDAEAQKGGGPGSAQPSGEKAAEGTGPSTGGAETAQETERGRTIDKGKARVQVVGFDGANQDGAEENDEVPMDWRAISRSRSRAPMDWRPASRSRSRPPMGGMSDLQNQFKFPSSTPPKREVTSPSIPIPGSAGRRSPHSSLPSQLMLPAVYESAGEHRGHYPNFDSSSLFHSPLAHPSSLPSTGILARASASTQPSPELKTFPKHVRKTSFDHTVAKEGIFTGVSGRHQVNGKPRSPEGLLGTKRRADAPHAESMLRADPPAGFDLPPPIDTKDLDHHYRRESPFPSSSFNFSVPPSYDSFFDLSGAANNGMGGTNMSASLSTPKDHSASEQHFADSIRTSMNGTYSPAMSVGGSESLSAAAVAASAAITETYAQFNMTNLGIEDYQLMNMMYSPATSHDLNSTLGSNSNSFTVDPNQILPLEHTEGMFHRSPSSDGWGNGVGSSSGASPEPYNVSNASTPPSLDGAAGTSRSAQPPRKIASSKRVDNATRAAASGAQRKGSTPETANGAGGQGRVGGEDGESTPTVCTNCQTTITPLWRRDPEGQPLCNACGLFYKLHGVVRPLSLKTDVIKKRNRASGTPHGSSRKNNANLPKIAAQNRPRASTTSSMPSNTRLSPASRVGAAGASASLKRQRRTSTSAQIQSSSSKDGGGEA</sequence>
<dbReference type="InterPro" id="IPR013088">
    <property type="entry name" value="Znf_NHR/GATA"/>
</dbReference>
<feature type="compositionally biased region" description="Low complexity" evidence="9">
    <location>
        <begin position="661"/>
        <end position="671"/>
    </location>
</feature>
<dbReference type="PRINTS" id="PR00619">
    <property type="entry name" value="GATAZNFINGER"/>
</dbReference>
<dbReference type="InterPro" id="IPR000679">
    <property type="entry name" value="Znf_GATA"/>
</dbReference>
<feature type="compositionally biased region" description="Polar residues" evidence="9">
    <location>
        <begin position="1175"/>
        <end position="1189"/>
    </location>
</feature>
<dbReference type="SMART" id="SM00401">
    <property type="entry name" value="ZnF_GATA"/>
    <property type="match status" value="1"/>
</dbReference>
<dbReference type="FunFam" id="3.30.50.10:FF:000007">
    <property type="entry name" value="Nitrogen regulatory AreA, N-terminal"/>
    <property type="match status" value="1"/>
</dbReference>
<feature type="region of interest" description="Disordered" evidence="9">
    <location>
        <begin position="36"/>
        <end position="154"/>
    </location>
</feature>
<dbReference type="Pfam" id="PF08550">
    <property type="entry name" value="GATA_AreA"/>
    <property type="match status" value="1"/>
</dbReference>
<keyword evidence="5" id="KW-0805">Transcription regulation</keyword>
<gene>
    <name evidence="11" type="ORF">BD310DRAFT_856035</name>
</gene>
<dbReference type="SUPFAM" id="SSF57716">
    <property type="entry name" value="Glucocorticoid receptor-like (DNA-binding domain)"/>
    <property type="match status" value="1"/>
</dbReference>
<evidence type="ECO:0000256" key="2">
    <source>
        <dbReference type="ARBA" id="ARBA00022723"/>
    </source>
</evidence>
<feature type="region of interest" description="Disordered" evidence="9">
    <location>
        <begin position="556"/>
        <end position="715"/>
    </location>
</feature>
<evidence type="ECO:0000256" key="3">
    <source>
        <dbReference type="ARBA" id="ARBA00022771"/>
    </source>
</evidence>
<dbReference type="GO" id="GO:0000981">
    <property type="term" value="F:DNA-binding transcription factor activity, RNA polymerase II-specific"/>
    <property type="evidence" value="ECO:0007669"/>
    <property type="project" value="TreeGrafter"/>
</dbReference>
<dbReference type="PANTHER" id="PTHR10071">
    <property type="entry name" value="TRANSCRIPTION FACTOR GATA FAMILY MEMBER"/>
    <property type="match status" value="1"/>
</dbReference>
<keyword evidence="4" id="KW-0862">Zinc</keyword>
<keyword evidence="2" id="KW-0479">Metal-binding</keyword>
<feature type="domain" description="GATA-type" evidence="10">
    <location>
        <begin position="1095"/>
        <end position="1148"/>
    </location>
</feature>
<dbReference type="Pfam" id="PF00320">
    <property type="entry name" value="GATA"/>
    <property type="match status" value="1"/>
</dbReference>
<feature type="compositionally biased region" description="Low complexity" evidence="9">
    <location>
        <begin position="36"/>
        <end position="58"/>
    </location>
</feature>
<evidence type="ECO:0000256" key="4">
    <source>
        <dbReference type="ARBA" id="ARBA00022833"/>
    </source>
</evidence>
<evidence type="ECO:0000313" key="11">
    <source>
        <dbReference type="EMBL" id="TBU55816.1"/>
    </source>
</evidence>
<feature type="compositionally biased region" description="Basic and acidic residues" evidence="9">
    <location>
        <begin position="557"/>
        <end position="577"/>
    </location>
</feature>
<feature type="compositionally biased region" description="Low complexity" evidence="9">
    <location>
        <begin position="279"/>
        <end position="293"/>
    </location>
</feature>
<dbReference type="GO" id="GO:0045944">
    <property type="term" value="P:positive regulation of transcription by RNA polymerase II"/>
    <property type="evidence" value="ECO:0007669"/>
    <property type="project" value="TreeGrafter"/>
</dbReference>
<evidence type="ECO:0000313" key="12">
    <source>
        <dbReference type="Proteomes" id="UP000292082"/>
    </source>
</evidence>
<dbReference type="GO" id="GO:0000122">
    <property type="term" value="P:negative regulation of transcription by RNA polymerase II"/>
    <property type="evidence" value="ECO:0007669"/>
    <property type="project" value="TreeGrafter"/>
</dbReference>
<dbReference type="GO" id="GO:0005634">
    <property type="term" value="C:nucleus"/>
    <property type="evidence" value="ECO:0007669"/>
    <property type="project" value="UniProtKB-SubCell"/>
</dbReference>
<feature type="compositionally biased region" description="Low complexity" evidence="9">
    <location>
        <begin position="132"/>
        <end position="141"/>
    </location>
</feature>
<feature type="compositionally biased region" description="Polar residues" evidence="9">
    <location>
        <begin position="261"/>
        <end position="272"/>
    </location>
</feature>
<feature type="region of interest" description="Disordered" evidence="9">
    <location>
        <begin position="798"/>
        <end position="840"/>
    </location>
</feature>
<feature type="compositionally biased region" description="Low complexity" evidence="9">
    <location>
        <begin position="214"/>
        <end position="226"/>
    </location>
</feature>
<dbReference type="EMBL" id="ML145162">
    <property type="protein sequence ID" value="TBU55816.1"/>
    <property type="molecule type" value="Genomic_DNA"/>
</dbReference>
<dbReference type="GO" id="GO:0008270">
    <property type="term" value="F:zinc ion binding"/>
    <property type="evidence" value="ECO:0007669"/>
    <property type="project" value="UniProtKB-KW"/>
</dbReference>
<name>A0A4Q9PNM5_9APHY</name>
<keyword evidence="6" id="KW-0804">Transcription</keyword>
<dbReference type="Gene3D" id="3.30.50.10">
    <property type="entry name" value="Erythroid Transcription Factor GATA-1, subunit A"/>
    <property type="match status" value="1"/>
</dbReference>
<dbReference type="InterPro" id="IPR039355">
    <property type="entry name" value="Transcription_factor_GATA"/>
</dbReference>
<feature type="compositionally biased region" description="Polar residues" evidence="9">
    <location>
        <begin position="677"/>
        <end position="686"/>
    </location>
</feature>
<dbReference type="GO" id="GO:0000978">
    <property type="term" value="F:RNA polymerase II cis-regulatory region sequence-specific DNA binding"/>
    <property type="evidence" value="ECO:0007669"/>
    <property type="project" value="TreeGrafter"/>
</dbReference>
<dbReference type="PANTHER" id="PTHR10071:SF281">
    <property type="entry name" value="BOX A-BINDING FACTOR-RELATED"/>
    <property type="match status" value="1"/>
</dbReference>
<dbReference type="CDD" id="cd00202">
    <property type="entry name" value="ZnF_GATA"/>
    <property type="match status" value="1"/>
</dbReference>